<evidence type="ECO:0000256" key="3">
    <source>
        <dbReference type="ARBA" id="ARBA00022692"/>
    </source>
</evidence>
<dbReference type="Ensembl" id="ENSDCDT00010048025.1">
    <property type="protein sequence ID" value="ENSDCDP00010038414.1"/>
    <property type="gene ID" value="ENSDCDG00010024827.1"/>
</dbReference>
<evidence type="ECO:0000256" key="1">
    <source>
        <dbReference type="ARBA" id="ARBA00004141"/>
    </source>
</evidence>
<feature type="transmembrane region" description="Helical" evidence="6">
    <location>
        <begin position="12"/>
        <end position="35"/>
    </location>
</feature>
<dbReference type="Pfam" id="PF00335">
    <property type="entry name" value="Tetraspanin"/>
    <property type="match status" value="1"/>
</dbReference>
<dbReference type="RefSeq" id="XP_028854169.1">
    <property type="nucleotide sequence ID" value="XM_028998336.1"/>
</dbReference>
<feature type="transmembrane region" description="Helical" evidence="6">
    <location>
        <begin position="55"/>
        <end position="75"/>
    </location>
</feature>
<comment type="similarity">
    <text evidence="2 6">Belongs to the tetraspanin (TM4SF) family.</text>
</comment>
<evidence type="ECO:0000256" key="2">
    <source>
        <dbReference type="ARBA" id="ARBA00006840"/>
    </source>
</evidence>
<dbReference type="Gene3D" id="1.10.1450.10">
    <property type="entry name" value="Tetraspanin"/>
    <property type="match status" value="1"/>
</dbReference>
<keyword evidence="3 6" id="KW-0812">Transmembrane</keyword>
<accession>A0A8C4CJF8</accession>
<comment type="subcellular location">
    <subcellularLocation>
        <location evidence="1 6">Membrane</location>
        <topology evidence="1 6">Multi-pass membrane protein</topology>
    </subcellularLocation>
</comment>
<name>A0A8C4CJF8_9TELE</name>
<sequence length="210" mass="23133">MGRVQGGMICVKYLLFVFNFIFWLSGSLVLAVGLWLRFDPDTSTLLSENGSPETFFIAVYILIIVGGVMMLVGFFGCCGAVRESQCLLGLFFACLLVIFGAEVAGGVFGFLHKEKVIDEVQSFYREALANNTAIVNVYKKVLNCCDPTEQSLCPNPDDNEEVCTTAISNFFNEKIFIIGYVGIGIAGIMIIGMIFSMVLCCAIRNNREYI</sequence>
<dbReference type="GeneTree" id="ENSGT00940000157504"/>
<evidence type="ECO:0000313" key="7">
    <source>
        <dbReference type="Ensembl" id="ENSDCDP00010038397.1"/>
    </source>
</evidence>
<evidence type="ECO:0000256" key="6">
    <source>
        <dbReference type="RuleBase" id="RU361218"/>
    </source>
</evidence>
<dbReference type="PANTHER" id="PTHR19282">
    <property type="entry name" value="TETRASPANIN"/>
    <property type="match status" value="1"/>
</dbReference>
<dbReference type="OrthoDB" id="5870230at2759"/>
<dbReference type="PIRSF" id="PIRSF002419">
    <property type="entry name" value="Tetraspanin"/>
    <property type="match status" value="1"/>
</dbReference>
<dbReference type="Ensembl" id="ENSDCDT00010048007.1">
    <property type="protein sequence ID" value="ENSDCDP00010038397.1"/>
    <property type="gene ID" value="ENSDCDG00010024827.1"/>
</dbReference>
<dbReference type="PRINTS" id="PR00259">
    <property type="entry name" value="TMFOUR"/>
</dbReference>
<evidence type="ECO:0000256" key="4">
    <source>
        <dbReference type="ARBA" id="ARBA00022989"/>
    </source>
</evidence>
<dbReference type="SUPFAM" id="SSF48652">
    <property type="entry name" value="Tetraspanin"/>
    <property type="match status" value="1"/>
</dbReference>
<feature type="transmembrane region" description="Helical" evidence="6">
    <location>
        <begin position="87"/>
        <end position="111"/>
    </location>
</feature>
<dbReference type="AlphaFoldDB" id="A0A8C4CJF8"/>
<gene>
    <name evidence="7" type="primary">LOC114800673</name>
</gene>
<dbReference type="Proteomes" id="UP000694580">
    <property type="component" value="Chromosome 12"/>
</dbReference>
<evidence type="ECO:0000256" key="5">
    <source>
        <dbReference type="ARBA" id="ARBA00023136"/>
    </source>
</evidence>
<keyword evidence="8" id="KW-1185">Reference proteome</keyword>
<dbReference type="InterPro" id="IPR018503">
    <property type="entry name" value="Tetraspanin_CS"/>
</dbReference>
<keyword evidence="5 6" id="KW-0472">Membrane</keyword>
<proteinExistence type="inferred from homology"/>
<dbReference type="GO" id="GO:0005886">
    <property type="term" value="C:plasma membrane"/>
    <property type="evidence" value="ECO:0007669"/>
    <property type="project" value="TreeGrafter"/>
</dbReference>
<reference evidence="7" key="2">
    <citation type="submission" date="2025-05" db="UniProtKB">
        <authorList>
            <consortium name="Ensembl"/>
        </authorList>
    </citation>
    <scope>IDENTIFICATION</scope>
</reference>
<protein>
    <recommendedName>
        <fullName evidence="6">Tetraspanin</fullName>
    </recommendedName>
</protein>
<keyword evidence="4 6" id="KW-1133">Transmembrane helix</keyword>
<evidence type="ECO:0000313" key="8">
    <source>
        <dbReference type="Proteomes" id="UP000694580"/>
    </source>
</evidence>
<dbReference type="InterPro" id="IPR018499">
    <property type="entry name" value="Tetraspanin/Peripherin"/>
</dbReference>
<organism evidence="7 8">
    <name type="scientific">Denticeps clupeoides</name>
    <name type="common">denticle herring</name>
    <dbReference type="NCBI Taxonomy" id="299321"/>
    <lineage>
        <taxon>Eukaryota</taxon>
        <taxon>Metazoa</taxon>
        <taxon>Chordata</taxon>
        <taxon>Craniata</taxon>
        <taxon>Vertebrata</taxon>
        <taxon>Euteleostomi</taxon>
        <taxon>Actinopterygii</taxon>
        <taxon>Neopterygii</taxon>
        <taxon>Teleostei</taxon>
        <taxon>Clupei</taxon>
        <taxon>Clupeiformes</taxon>
        <taxon>Denticipitoidei</taxon>
        <taxon>Denticipitidae</taxon>
        <taxon>Denticeps</taxon>
    </lineage>
</organism>
<dbReference type="InterPro" id="IPR000301">
    <property type="entry name" value="Tetraspanin_animals"/>
</dbReference>
<dbReference type="PANTHER" id="PTHR19282:SF155">
    <property type="entry name" value="TETRASPANIN-2"/>
    <property type="match status" value="1"/>
</dbReference>
<dbReference type="PROSITE" id="PS00421">
    <property type="entry name" value="TM4_1"/>
    <property type="match status" value="1"/>
</dbReference>
<reference evidence="7 8" key="1">
    <citation type="submission" date="2020-06" db="EMBL/GenBank/DDBJ databases">
        <authorList>
            <consortium name="Wellcome Sanger Institute Data Sharing"/>
        </authorList>
    </citation>
    <scope>NUCLEOTIDE SEQUENCE [LARGE SCALE GENOMIC DNA]</scope>
</reference>
<feature type="transmembrane region" description="Helical" evidence="6">
    <location>
        <begin position="177"/>
        <end position="203"/>
    </location>
</feature>
<dbReference type="GeneID" id="114800673"/>
<dbReference type="InterPro" id="IPR008952">
    <property type="entry name" value="Tetraspanin_EC2_sf"/>
</dbReference>